<evidence type="ECO:0000256" key="3">
    <source>
        <dbReference type="ARBA" id="ARBA00022676"/>
    </source>
</evidence>
<dbReference type="InterPro" id="IPR038731">
    <property type="entry name" value="RgtA/B/C-like"/>
</dbReference>
<keyword evidence="3" id="KW-0328">Glycosyltransferase</keyword>
<keyword evidence="2" id="KW-1003">Cell membrane</keyword>
<feature type="transmembrane region" description="Helical" evidence="8">
    <location>
        <begin position="368"/>
        <end position="388"/>
    </location>
</feature>
<feature type="transmembrane region" description="Helical" evidence="8">
    <location>
        <begin position="203"/>
        <end position="219"/>
    </location>
</feature>
<feature type="transmembrane region" description="Helical" evidence="8">
    <location>
        <begin position="19"/>
        <end position="39"/>
    </location>
</feature>
<comment type="caution">
    <text evidence="10">The sequence shown here is derived from an EMBL/GenBank/DDBJ whole genome shotgun (WGS) entry which is preliminary data.</text>
</comment>
<evidence type="ECO:0000256" key="1">
    <source>
        <dbReference type="ARBA" id="ARBA00004651"/>
    </source>
</evidence>
<feature type="transmembrane region" description="Helical" evidence="8">
    <location>
        <begin position="172"/>
        <end position="191"/>
    </location>
</feature>
<keyword evidence="7 8" id="KW-0472">Membrane</keyword>
<dbReference type="Proteomes" id="UP001526426">
    <property type="component" value="Unassembled WGS sequence"/>
</dbReference>
<comment type="subcellular location">
    <subcellularLocation>
        <location evidence="1">Cell membrane</location>
        <topology evidence="1">Multi-pass membrane protein</topology>
    </subcellularLocation>
</comment>
<evidence type="ECO:0000256" key="4">
    <source>
        <dbReference type="ARBA" id="ARBA00022679"/>
    </source>
</evidence>
<feature type="transmembrane region" description="Helical" evidence="8">
    <location>
        <begin position="400"/>
        <end position="423"/>
    </location>
</feature>
<dbReference type="InterPro" id="IPR050297">
    <property type="entry name" value="LipidA_mod_glycosyltrf_83"/>
</dbReference>
<organism evidence="10 11">
    <name type="scientific">Spirulina subsalsa FACHB-351</name>
    <dbReference type="NCBI Taxonomy" id="234711"/>
    <lineage>
        <taxon>Bacteria</taxon>
        <taxon>Bacillati</taxon>
        <taxon>Cyanobacteriota</taxon>
        <taxon>Cyanophyceae</taxon>
        <taxon>Spirulinales</taxon>
        <taxon>Spirulinaceae</taxon>
        <taxon>Spirulina</taxon>
    </lineage>
</organism>
<evidence type="ECO:0000256" key="8">
    <source>
        <dbReference type="SAM" id="Phobius"/>
    </source>
</evidence>
<keyword evidence="4" id="KW-0808">Transferase</keyword>
<dbReference type="PANTHER" id="PTHR33908:SF3">
    <property type="entry name" value="UNDECAPRENYL PHOSPHATE-ALPHA-4-AMINO-4-DEOXY-L-ARABINOSE ARABINOSYL TRANSFERASE"/>
    <property type="match status" value="1"/>
</dbReference>
<feature type="transmembrane region" description="Helical" evidence="8">
    <location>
        <begin position="105"/>
        <end position="123"/>
    </location>
</feature>
<reference evidence="10 11" key="1">
    <citation type="submission" date="2021-08" db="EMBL/GenBank/DDBJ databases">
        <title>Draft genome sequence of Spirulina subsalsa with high tolerance to salinity and hype-accumulation of phycocyanin.</title>
        <authorList>
            <person name="Pei H."/>
            <person name="Jiang L."/>
        </authorList>
    </citation>
    <scope>NUCLEOTIDE SEQUENCE [LARGE SCALE GENOMIC DNA]</scope>
    <source>
        <strain evidence="10 11">FACHB-351</strain>
    </source>
</reference>
<feature type="transmembrane region" description="Helical" evidence="8">
    <location>
        <begin position="471"/>
        <end position="492"/>
    </location>
</feature>
<evidence type="ECO:0000256" key="2">
    <source>
        <dbReference type="ARBA" id="ARBA00022475"/>
    </source>
</evidence>
<feature type="transmembrane region" description="Helical" evidence="8">
    <location>
        <begin position="144"/>
        <end position="166"/>
    </location>
</feature>
<sequence>MIHNLNTWWHHLEKNPQRTGWFCGVSLAIIAGICFLLALGSTPLVDETEPLFAEAARQMTVTGDWITPYFNQETRFDKPPLIYWLMAIAYNLIGVNEWAVRLPSALSAISLMVLVFITLRRCGLARPKNAQPEALNSRTSQRQLWLSPWIASALCALNIQTIAWARTGVSDMLLSGCMGGAMLCFFCGYTAPQEASERRILPNGWYIAFYTLLALAVLAKGPVGIVLPGLTIIPFLLYVGQFRTVWRESKPLLGALWFALLTVPWYVLVILDNGQDYIDSFFGYHNVERFTQVVNEHSAPWFFYFLVVLVGFLPWSVYLPWAIARLRFWQPQLWRQQPRTAHLGIFALAWFTSIFVFFTIAVTKLPSYVLPLLPAAAILVALLWSDLLTRESPSDQKPWGMWWTGGINGLFLLALGIACWRIPQFMGFDPAAPNWDQVVDQTPFPEIGAVIWCLGAGAIALCLILSRYRHWILLINLVVFTSFLLFSALPLLDVAVGQRQNALKELSLEASQVIQPEEQMMMIGFWKPSIVFYSHIPTLFFSHTPIALKHWREEADQIEPEDSLLLISYPNSVEQLNLQPQDYEMLAEKGAYQLFRFSPRVLLERNP</sequence>
<feature type="transmembrane region" description="Helical" evidence="8">
    <location>
        <begin position="443"/>
        <end position="464"/>
    </location>
</feature>
<evidence type="ECO:0000313" key="10">
    <source>
        <dbReference type="EMBL" id="MCW6037407.1"/>
    </source>
</evidence>
<feature type="transmembrane region" description="Helical" evidence="8">
    <location>
        <begin position="225"/>
        <end position="240"/>
    </location>
</feature>
<evidence type="ECO:0000256" key="5">
    <source>
        <dbReference type="ARBA" id="ARBA00022692"/>
    </source>
</evidence>
<dbReference type="Pfam" id="PF13231">
    <property type="entry name" value="PMT_2"/>
    <property type="match status" value="1"/>
</dbReference>
<evidence type="ECO:0000256" key="7">
    <source>
        <dbReference type="ARBA" id="ARBA00023136"/>
    </source>
</evidence>
<keyword evidence="5 8" id="KW-0812">Transmembrane</keyword>
<proteinExistence type="predicted"/>
<evidence type="ECO:0000259" key="9">
    <source>
        <dbReference type="Pfam" id="PF13231"/>
    </source>
</evidence>
<evidence type="ECO:0000256" key="6">
    <source>
        <dbReference type="ARBA" id="ARBA00022989"/>
    </source>
</evidence>
<dbReference type="PANTHER" id="PTHR33908">
    <property type="entry name" value="MANNOSYLTRANSFERASE YKCB-RELATED"/>
    <property type="match status" value="1"/>
</dbReference>
<protein>
    <submittedName>
        <fullName evidence="10">Glycosyltransferase family 39 protein</fullName>
    </submittedName>
</protein>
<feature type="transmembrane region" description="Helical" evidence="8">
    <location>
        <begin position="301"/>
        <end position="323"/>
    </location>
</feature>
<feature type="transmembrane region" description="Helical" evidence="8">
    <location>
        <begin position="343"/>
        <end position="362"/>
    </location>
</feature>
<evidence type="ECO:0000313" key="11">
    <source>
        <dbReference type="Proteomes" id="UP001526426"/>
    </source>
</evidence>
<keyword evidence="6 8" id="KW-1133">Transmembrane helix</keyword>
<name>A0ABT3L8B3_9CYAN</name>
<keyword evidence="11" id="KW-1185">Reference proteome</keyword>
<feature type="domain" description="Glycosyltransferase RgtA/B/C/D-like" evidence="9">
    <location>
        <begin position="77"/>
        <end position="122"/>
    </location>
</feature>
<feature type="transmembrane region" description="Helical" evidence="8">
    <location>
        <begin position="252"/>
        <end position="271"/>
    </location>
</feature>
<accession>A0ABT3L8B3</accession>
<dbReference type="EMBL" id="JAIHOM010000069">
    <property type="protein sequence ID" value="MCW6037407.1"/>
    <property type="molecule type" value="Genomic_DNA"/>
</dbReference>
<gene>
    <name evidence="10" type="ORF">K4A83_14155</name>
</gene>